<feature type="compositionally biased region" description="Basic and acidic residues" evidence="1">
    <location>
        <begin position="10"/>
        <end position="28"/>
    </location>
</feature>
<organism evidence="2">
    <name type="scientific">Mucochytrium quahogii</name>
    <dbReference type="NCBI Taxonomy" id="96639"/>
    <lineage>
        <taxon>Eukaryota</taxon>
        <taxon>Sar</taxon>
        <taxon>Stramenopiles</taxon>
        <taxon>Bigyra</taxon>
        <taxon>Labyrinthulomycetes</taxon>
        <taxon>Thraustochytrida</taxon>
        <taxon>Thraustochytriidae</taxon>
        <taxon>Mucochytrium</taxon>
    </lineage>
</organism>
<feature type="compositionally biased region" description="Acidic residues" evidence="1">
    <location>
        <begin position="60"/>
        <end position="73"/>
    </location>
</feature>
<protein>
    <submittedName>
        <fullName evidence="2">Uncharacterized protein</fullName>
    </submittedName>
</protein>
<evidence type="ECO:0000313" key="2">
    <source>
        <dbReference type="EMBL" id="CAD9686327.1"/>
    </source>
</evidence>
<gene>
    <name evidence="2" type="ORF">QSP1433_LOCUS9131</name>
</gene>
<sequence length="244" mass="27386">MDQLAAVRAEAARRHAEKLKSSEAKRDSGAVNRKRGRKQSAPVRVDVDKTKKSPRAPSESESEGEFVVEEDEEGPSVIQTEYKKMRRTVLKSKNGQVEIKTIDELVNEYLYTAEDTGVFNQANHQAHSSNREQALKGGKLCPDLKELFFAGDLKACRGKGSYVVEVENKEVLVASYYRTVGTKKLLYEAVQLIPKDDVREVLTRINSKIRRGKVKMSQLIERCPALTWNLAYHFDGSLDDALAG</sequence>
<reference evidence="2" key="1">
    <citation type="submission" date="2021-01" db="EMBL/GenBank/DDBJ databases">
        <authorList>
            <person name="Corre E."/>
            <person name="Pelletier E."/>
            <person name="Niang G."/>
            <person name="Scheremetjew M."/>
            <person name="Finn R."/>
            <person name="Kale V."/>
            <person name="Holt S."/>
            <person name="Cochrane G."/>
            <person name="Meng A."/>
            <person name="Brown T."/>
            <person name="Cohen L."/>
        </authorList>
    </citation>
    <scope>NUCLEOTIDE SEQUENCE</scope>
    <source>
        <strain evidence="2">NY070348D</strain>
    </source>
</reference>
<proteinExistence type="predicted"/>
<dbReference type="EMBL" id="HBHK01014482">
    <property type="protein sequence ID" value="CAD9686327.1"/>
    <property type="molecule type" value="Transcribed_RNA"/>
</dbReference>
<evidence type="ECO:0000256" key="1">
    <source>
        <dbReference type="SAM" id="MobiDB-lite"/>
    </source>
</evidence>
<accession>A0A7S2S1L7</accession>
<feature type="region of interest" description="Disordered" evidence="1">
    <location>
        <begin position="1"/>
        <end position="73"/>
    </location>
</feature>
<name>A0A7S2S1L7_9STRA</name>
<dbReference type="AlphaFoldDB" id="A0A7S2S1L7"/>